<feature type="compositionally biased region" description="Basic and acidic residues" evidence="1">
    <location>
        <begin position="175"/>
        <end position="185"/>
    </location>
</feature>
<dbReference type="Proteomes" id="UP000046393">
    <property type="component" value="Unplaced"/>
</dbReference>
<protein>
    <submittedName>
        <fullName evidence="3">Gag-pol polyprotein</fullName>
    </submittedName>
</protein>
<sequence>MDQPRKQKRKVDNTKKTCIFCEGDHLSDDCYKYMVLDSRIKSSNPSSKDKGKSDKDLLNLTVHSEGSELVHDDAEKDIMDMQIPDNEKPITVCAKTKVYNPDNRELVEESLAKKQQPQLSKETKCSIIKFSPETSIVLTHRHTLVTMETENGGVTKRVKALKGLMENPPSMKNPLAKEKDPQERKSKPEIIIGMENLGYFHPGIDHITENTCIELEYLGITDLDDKNEDQLAYDEFKSKVQRNSIIQL</sequence>
<keyword evidence="2" id="KW-1185">Reference proteome</keyword>
<accession>A0A0N5B1J9</accession>
<organism evidence="2 3">
    <name type="scientific">Syphacia muris</name>
    <dbReference type="NCBI Taxonomy" id="451379"/>
    <lineage>
        <taxon>Eukaryota</taxon>
        <taxon>Metazoa</taxon>
        <taxon>Ecdysozoa</taxon>
        <taxon>Nematoda</taxon>
        <taxon>Chromadorea</taxon>
        <taxon>Rhabditida</taxon>
        <taxon>Spirurina</taxon>
        <taxon>Oxyuridomorpha</taxon>
        <taxon>Oxyuroidea</taxon>
        <taxon>Oxyuridae</taxon>
        <taxon>Syphacia</taxon>
    </lineage>
</organism>
<evidence type="ECO:0000256" key="1">
    <source>
        <dbReference type="SAM" id="MobiDB-lite"/>
    </source>
</evidence>
<reference evidence="3" key="1">
    <citation type="submission" date="2017-02" db="UniProtKB">
        <authorList>
            <consortium name="WormBaseParasite"/>
        </authorList>
    </citation>
    <scope>IDENTIFICATION</scope>
</reference>
<evidence type="ECO:0000313" key="3">
    <source>
        <dbReference type="WBParaSite" id="SMUV_0001116601-mRNA-1"/>
    </source>
</evidence>
<dbReference type="AlphaFoldDB" id="A0A0N5B1J9"/>
<proteinExistence type="predicted"/>
<evidence type="ECO:0000313" key="2">
    <source>
        <dbReference type="Proteomes" id="UP000046393"/>
    </source>
</evidence>
<name>A0A0N5B1J9_9BILA</name>
<feature type="region of interest" description="Disordered" evidence="1">
    <location>
        <begin position="166"/>
        <end position="185"/>
    </location>
</feature>
<dbReference type="WBParaSite" id="SMUV_0001116601-mRNA-1">
    <property type="protein sequence ID" value="SMUV_0001116601-mRNA-1"/>
    <property type="gene ID" value="SMUV_0001116601"/>
</dbReference>